<dbReference type="PANTHER" id="PTHR43751:SF1">
    <property type="entry name" value="SULFATASE ATSG-RELATED"/>
    <property type="match status" value="1"/>
</dbReference>
<dbReference type="OrthoDB" id="9789742at2"/>
<accession>A0A316DYQ3</accession>
<comment type="caution">
    <text evidence="3">The sequence shown here is derived from an EMBL/GenBank/DDBJ whole genome shotgun (WGS) entry which is preliminary data.</text>
</comment>
<dbReference type="AlphaFoldDB" id="A0A316DYQ3"/>
<dbReference type="Proteomes" id="UP000651837">
    <property type="component" value="Unassembled WGS sequence"/>
</dbReference>
<reference evidence="2 5" key="2">
    <citation type="submission" date="2020-07" db="EMBL/GenBank/DDBJ databases">
        <title>The draft genome sequence of Maribacter polysiphoniae KCTC 22021.</title>
        <authorList>
            <person name="Mu L."/>
        </authorList>
    </citation>
    <scope>NUCLEOTIDE SEQUENCE [LARGE SCALE GENOMIC DNA]</scope>
    <source>
        <strain evidence="2 5">KCTC 22021</strain>
    </source>
</reference>
<evidence type="ECO:0000313" key="5">
    <source>
        <dbReference type="Proteomes" id="UP000651837"/>
    </source>
</evidence>
<dbReference type="SUPFAM" id="SSF53649">
    <property type="entry name" value="Alkaline phosphatase-like"/>
    <property type="match status" value="1"/>
</dbReference>
<sequence length="532" mass="60600">MKKTQKTSRTIIFILTITLLISCKKENKAIETNRPNILIAIMDDATYEHMGIYGCDWIKTPNFDRIAKEGLLFSRAYTPNAKCAPSRSIILTGRNSWQLEEAANHWAYFPTKFKTYAEVLGENGYHVGYTDKGWAPGIAKLDDGSERFLTGKPYDEKQTDPPGDFISTNDYAANFLDFLSDNTESSPFCFWFGSREPHRAYDKGIGIKQGGKKLEEIDKVYSFWPDNETVRSDLLDYAYEIEYFDKQLGKMLNTLEERGELDNTVIVVTSDNGMPFPRVKGQEYELSNHLPLAIIWKNGIKAPGRTINDMVSFADFAPTFLELANLEPSKQGMKPITGKSLLPIFNATKSENIDSSRDDFILIGKERHDVGRPHDWGYPIRGIVKGDYLLVRNFETSRWPAGDPITGYLNCDGSPTKTELLALRKNPDTFHYWDSSFGKRPEFELYNIKQDPECMVNIYDDPAYSIKSDALKTLMTEELKKQKDPRILGNGQIFDNYIYADSTGVNFYERYLAGEELGTSWVNPSDFEDIAD</sequence>
<dbReference type="InterPro" id="IPR017850">
    <property type="entry name" value="Alkaline_phosphatase_core_sf"/>
</dbReference>
<name>A0A316DYQ3_9FLAO</name>
<dbReference type="EMBL" id="QGGQ01000007">
    <property type="protein sequence ID" value="PWK22558.1"/>
    <property type="molecule type" value="Genomic_DNA"/>
</dbReference>
<reference evidence="3 4" key="1">
    <citation type="submission" date="2018-05" db="EMBL/GenBank/DDBJ databases">
        <title>Genomic Encyclopedia of Archaeal and Bacterial Type Strains, Phase II (KMG-II): from individual species to whole genera.</title>
        <authorList>
            <person name="Goeker M."/>
        </authorList>
    </citation>
    <scope>NUCLEOTIDE SEQUENCE [LARGE SCALE GENOMIC DNA]</scope>
    <source>
        <strain evidence="3 4">DSM 23514</strain>
    </source>
</reference>
<dbReference type="InterPro" id="IPR052701">
    <property type="entry name" value="GAG_Ulvan_Degrading_Sulfatases"/>
</dbReference>
<dbReference type="Gene3D" id="3.40.720.10">
    <property type="entry name" value="Alkaline Phosphatase, subunit A"/>
    <property type="match status" value="1"/>
</dbReference>
<dbReference type="Proteomes" id="UP000245667">
    <property type="component" value="Unassembled WGS sequence"/>
</dbReference>
<keyword evidence="5" id="KW-1185">Reference proteome</keyword>
<dbReference type="PROSITE" id="PS51257">
    <property type="entry name" value="PROKAR_LIPOPROTEIN"/>
    <property type="match status" value="1"/>
</dbReference>
<dbReference type="EMBL" id="JACWLN010000006">
    <property type="protein sequence ID" value="MBD1261639.1"/>
    <property type="molecule type" value="Genomic_DNA"/>
</dbReference>
<gene>
    <name evidence="2" type="ORF">HZY62_13625</name>
    <name evidence="3" type="ORF">LX92_03033</name>
</gene>
<proteinExistence type="predicted"/>
<evidence type="ECO:0000313" key="4">
    <source>
        <dbReference type="Proteomes" id="UP000245667"/>
    </source>
</evidence>
<evidence type="ECO:0000313" key="2">
    <source>
        <dbReference type="EMBL" id="MBD1261639.1"/>
    </source>
</evidence>
<dbReference type="CDD" id="cd16027">
    <property type="entry name" value="SGSH"/>
    <property type="match status" value="1"/>
</dbReference>
<evidence type="ECO:0000313" key="3">
    <source>
        <dbReference type="EMBL" id="PWK22558.1"/>
    </source>
</evidence>
<feature type="domain" description="Sulfatase N-terminal" evidence="1">
    <location>
        <begin position="35"/>
        <end position="325"/>
    </location>
</feature>
<organism evidence="3 4">
    <name type="scientific">Maribacter polysiphoniae</name>
    <dbReference type="NCBI Taxonomy" id="429344"/>
    <lineage>
        <taxon>Bacteria</taxon>
        <taxon>Pseudomonadati</taxon>
        <taxon>Bacteroidota</taxon>
        <taxon>Flavobacteriia</taxon>
        <taxon>Flavobacteriales</taxon>
        <taxon>Flavobacteriaceae</taxon>
        <taxon>Maribacter</taxon>
    </lineage>
</organism>
<protein>
    <submittedName>
        <fullName evidence="2 3">Sulfatase</fullName>
    </submittedName>
</protein>
<dbReference type="Pfam" id="PF00884">
    <property type="entry name" value="Sulfatase"/>
    <property type="match status" value="1"/>
</dbReference>
<dbReference type="InterPro" id="IPR000917">
    <property type="entry name" value="Sulfatase_N"/>
</dbReference>
<dbReference type="PANTHER" id="PTHR43751">
    <property type="entry name" value="SULFATASE"/>
    <property type="match status" value="1"/>
</dbReference>
<evidence type="ECO:0000259" key="1">
    <source>
        <dbReference type="Pfam" id="PF00884"/>
    </source>
</evidence>
<dbReference type="RefSeq" id="WP_109652305.1">
    <property type="nucleotide sequence ID" value="NZ_JACWLN010000006.1"/>
</dbReference>